<evidence type="ECO:0000313" key="3">
    <source>
        <dbReference type="Proteomes" id="UP000636709"/>
    </source>
</evidence>
<dbReference type="AlphaFoldDB" id="A0A835BYV2"/>
<feature type="region of interest" description="Disordered" evidence="1">
    <location>
        <begin position="69"/>
        <end position="108"/>
    </location>
</feature>
<sequence>MKPLLGGRKPKGSNSRTLANQLKWQQRLEPLSAPTTGSVPYHCSQLGRNEQLPLPSYWSSQHTSNIDILDTSRTRATSSSVLSKRPTTNNPSQSFCQPPPSSSTVLGKRHTMSNPVRSFFRPPPPLPYNADDVGPLCRLETDELLSLIQSMGTPEFLATSEKVLSSGNLHDPLHTTSAHVPVDGTNASSTPNLILGLGNGSGIDKGKSKEVSSYWDLDAMVEMLECMNKRQSKVTRQPVQDLALGSSDGQGASKNQINLSSGNGD</sequence>
<dbReference type="OrthoDB" id="696595at2759"/>
<comment type="caution">
    <text evidence="2">The sequence shown here is derived from an EMBL/GenBank/DDBJ whole genome shotgun (WGS) entry which is preliminary data.</text>
</comment>
<reference evidence="2" key="1">
    <citation type="submission" date="2020-07" db="EMBL/GenBank/DDBJ databases">
        <title>Genome sequence and genetic diversity analysis of an under-domesticated orphan crop, white fonio (Digitaria exilis).</title>
        <authorList>
            <person name="Bennetzen J.L."/>
            <person name="Chen S."/>
            <person name="Ma X."/>
            <person name="Wang X."/>
            <person name="Yssel A.E.J."/>
            <person name="Chaluvadi S.R."/>
            <person name="Johnson M."/>
            <person name="Gangashetty P."/>
            <person name="Hamidou F."/>
            <person name="Sanogo M.D."/>
            <person name="Zwaenepoel A."/>
            <person name="Wallace J."/>
            <person name="Van De Peer Y."/>
            <person name="Van Deynze A."/>
        </authorList>
    </citation>
    <scope>NUCLEOTIDE SEQUENCE</scope>
    <source>
        <tissue evidence="2">Leaves</tissue>
    </source>
</reference>
<feature type="compositionally biased region" description="Polar residues" evidence="1">
    <location>
        <begin position="74"/>
        <end position="90"/>
    </location>
</feature>
<feature type="compositionally biased region" description="Polar residues" evidence="1">
    <location>
        <begin position="12"/>
        <end position="24"/>
    </location>
</feature>
<accession>A0A835BYV2</accession>
<organism evidence="2 3">
    <name type="scientific">Digitaria exilis</name>
    <dbReference type="NCBI Taxonomy" id="1010633"/>
    <lineage>
        <taxon>Eukaryota</taxon>
        <taxon>Viridiplantae</taxon>
        <taxon>Streptophyta</taxon>
        <taxon>Embryophyta</taxon>
        <taxon>Tracheophyta</taxon>
        <taxon>Spermatophyta</taxon>
        <taxon>Magnoliopsida</taxon>
        <taxon>Liliopsida</taxon>
        <taxon>Poales</taxon>
        <taxon>Poaceae</taxon>
        <taxon>PACMAD clade</taxon>
        <taxon>Panicoideae</taxon>
        <taxon>Panicodae</taxon>
        <taxon>Paniceae</taxon>
        <taxon>Anthephorinae</taxon>
        <taxon>Digitaria</taxon>
    </lineage>
</organism>
<evidence type="ECO:0000313" key="2">
    <source>
        <dbReference type="EMBL" id="KAF8704839.1"/>
    </source>
</evidence>
<proteinExistence type="predicted"/>
<dbReference type="EMBL" id="JACEFO010001770">
    <property type="protein sequence ID" value="KAF8704839.1"/>
    <property type="molecule type" value="Genomic_DNA"/>
</dbReference>
<feature type="compositionally biased region" description="Polar residues" evidence="1">
    <location>
        <begin position="247"/>
        <end position="265"/>
    </location>
</feature>
<feature type="region of interest" description="Disordered" evidence="1">
    <location>
        <begin position="1"/>
        <end position="44"/>
    </location>
</feature>
<dbReference type="Proteomes" id="UP000636709">
    <property type="component" value="Unassembled WGS sequence"/>
</dbReference>
<keyword evidence="3" id="KW-1185">Reference proteome</keyword>
<name>A0A835BYV2_9POAL</name>
<protein>
    <submittedName>
        <fullName evidence="2">Uncharacterized protein</fullName>
    </submittedName>
</protein>
<evidence type="ECO:0000256" key="1">
    <source>
        <dbReference type="SAM" id="MobiDB-lite"/>
    </source>
</evidence>
<gene>
    <name evidence="2" type="ORF">HU200_031077</name>
</gene>
<feature type="region of interest" description="Disordered" evidence="1">
    <location>
        <begin position="230"/>
        <end position="265"/>
    </location>
</feature>